<keyword evidence="7" id="KW-0511">Multifunctional enzyme</keyword>
<dbReference type="Pfam" id="PF22953">
    <property type="entry name" value="SpnB_Rossmann"/>
    <property type="match status" value="1"/>
</dbReference>
<sequence>MSETKLREYLNKVTTDLHRTRLRLREVEAKNREPIAIVAMSCRFPGGVRSPEELWRMVADGADGLSPFPKDRGWHEELYDPDPESQGTSYVNEGGFLHDAALFDPVFFGISPREALAMDPQQRLLLEASWEVLERAGIDPLSVKGTTGGVFMGAAYQGYGSAGPVEAEEVEGHLMTGQTPAVTSGRISYVLGLEGPAVTVDTACSSSLVTLHLAAQALRQGECDFALTGGITVMAVPGTFTEFSRQRGLASDGRCKPFAAAADGTNWSEGVGVLLVERLSDARRHGHPVLAVMRGSAVNQDGASNGLTAPNGPSQRRVVHQALDNAGLTPDEIDVVEAHGTGTSLGDPIEAQALIASYGQDRPEDRPLWLGSVKSNIGHAQAAAGVAGIIKMVMAMRHGVLPKTLHVDEPTPHVDWSAGAVELLTEARPWPETGRPRRAGISSFAISGTNAHTIIEQAPEAEEQEQADPGAEAPEPVACPVVPWLVSGKGEAALRAQAERLHARLTEHGPALDGDPAVASAADVGYSLAVSRSAFEHRAAVIGEDRESLLRGLRALARGEIAPGVVRGQAAKGRRTAFLFTGQGAQRPGMGRELYEAFPVFAQALDEVCAHLDVLLDRPLKDVMFAAEGSADAELLDRTAFTQPALFAVEVALFRLLEHWGVTPDVLIGHSVGEITAAHVAGVFSLEDACTLIAARGRLMQALPGGGAMVAVQASEEEIAPSLAGREAEVSVAAVNGPTAVVIAGDEPAVLEIAAQWAERGRKTRRLRVSHAFHSPHMDAMLDDFRKVVTGLSFAAPAIPFVSNLTGAPATEAEVCTVEYWVRHVRAPVRFADAVRGVAAQDVNTYLEVGPDSVLSAMAQDCLTERSERATGGPVTVPVLRKDRPEAQALTTALAELHVHGAPVDWQRALSGRGARRVDLPTYAFQRQRYWLDSTAALGDVGSVGLGPVWHPLLGAVVSLAGGGGVLLSGRLSLATHAWLADHAVHGVALVPGTAFVEMAVRAGDQVGCGRIEELVLEAPLVVPERGGVQIQVEVGEPDAAGHREVSVYARNESPEDRADLGQPWVRHAHGLLTPPGPAPSFDFAKWPPGGSKPVDVSGGYEHAAEHGLRYGPAFQGLRRAWRRGDAVFADVELPEDQLGTAKYFGLHPALFDAALHAIGAGGAARVGEDTPSAGTLLPFSWRGFSLDAVGAGALRVRVIPDGRRAVSLAIADTSGRPVASVDSLVLRPMQADALRNAGRAAGDALFRMEWTPEAAEPAEGVAPGWSAVLGDDRLGVGAALEGAGGTVDVYADPVALGDAVAAGTLMPAMVVLPVASGGPDVVDEVHTRVAEVLETVQSWVADERFAGTRLVLVTRGAVDTGDGVTDLAGAAVWGLVRSAQSENPGRVVLVDTDDVERSAALLAGVVALGEEQVVVRSGEVRVPRLGRSLPSADASEPEVFGSGAVLVTGGTGVLGGLVARHLVARHGVRKLVLLSRRGEAADGAAGTRAELEAAGAEVLIEACDAADRQALAALLSGLPDGFGPSAVVHAAGVLDDGLFTSLTPDRVSAVLRAKVDAAWNLHELTAGADLSAFVLFSSAAGVLGAAGQSNYAAANVFLDGLASWRRARGLPGVSLAWGLWAQASGMTRHLEQGDLRRVSSSGLVPLSSEEGLELFDAGVTSGQAVVIPTRLDLGVLRAQGAALPAVFRAVVPDSPVRRAAGQASTEAGDQAGRLRRQLAGLSQAETEEALLELVRTLAAAVLGFASPHDVDTGHEFMEMGFNSLTAVEFRNQLAAVTGLRLNTTVVFDFPNSTELVAHLRPRIAAETASAPAGRRAEEPPAPVAAAVRAAAPAGAPAPAAAPPEPQADAPDTLGSLFREAAAQGKTQVGMDLLVNAARLRPTFEDPAGFGGNDQARTALPGRRTPQAGLLLLVHGAGRRPPVRAAGRPVPGQPGRRGPSRRGVRPGREPSGHPRGAVPPAGADRRRVRRRRPRRPPRLVGRRNDRPLGGRRSGEPGRTAPGDRPAGHLPAGQCEHRPVRGRHAGRDVRAGGPRLHGGRPDVRHGVVSASVRGVEAAGERGSQPSRPRGATDGRAGAGRVGLAGGLAGRRHRGRARNPLHDDGEAGRHHRTGHRGLGGRPLAP</sequence>
<dbReference type="InterPro" id="IPR036736">
    <property type="entry name" value="ACP-like_sf"/>
</dbReference>
<dbReference type="CDD" id="cd08956">
    <property type="entry name" value="KR_3_FAS_SDR_x"/>
    <property type="match status" value="1"/>
</dbReference>
<dbReference type="InterPro" id="IPR055123">
    <property type="entry name" value="SpnB-like_Rossmann"/>
</dbReference>
<dbReference type="Pfam" id="PF08659">
    <property type="entry name" value="KR"/>
    <property type="match status" value="1"/>
</dbReference>
<dbReference type="SMART" id="SM00826">
    <property type="entry name" value="PKS_DH"/>
    <property type="match status" value="1"/>
</dbReference>
<feature type="domain" description="Ketosynthase family 3 (KS3)" evidence="12">
    <location>
        <begin position="32"/>
        <end position="457"/>
    </location>
</feature>
<dbReference type="InterPro" id="IPR009081">
    <property type="entry name" value="PP-bd_ACP"/>
</dbReference>
<dbReference type="Pfam" id="PF08990">
    <property type="entry name" value="Docking"/>
    <property type="match status" value="1"/>
</dbReference>
<dbReference type="SMART" id="SM00823">
    <property type="entry name" value="PKS_PP"/>
    <property type="match status" value="1"/>
</dbReference>
<feature type="domain" description="PKS/mFAS DH" evidence="13">
    <location>
        <begin position="951"/>
        <end position="1236"/>
    </location>
</feature>
<dbReference type="InterPro" id="IPR016039">
    <property type="entry name" value="Thiolase-like"/>
</dbReference>
<dbReference type="CDD" id="cd00833">
    <property type="entry name" value="PKS"/>
    <property type="match status" value="1"/>
</dbReference>
<dbReference type="SUPFAM" id="SSF101173">
    <property type="entry name" value="Docking domain B of the erythromycin polyketide synthase (DEBS)"/>
    <property type="match status" value="1"/>
</dbReference>
<keyword evidence="6" id="KW-0045">Antibiotic biosynthesis</keyword>
<dbReference type="InterPro" id="IPR050091">
    <property type="entry name" value="PKS_NRPS_Biosynth_Enz"/>
</dbReference>
<dbReference type="InterPro" id="IPR013968">
    <property type="entry name" value="PKS_KR"/>
</dbReference>
<keyword evidence="15" id="KW-1185">Reference proteome</keyword>
<evidence type="ECO:0000256" key="7">
    <source>
        <dbReference type="ARBA" id="ARBA00023268"/>
    </source>
</evidence>
<dbReference type="InterPro" id="IPR032821">
    <property type="entry name" value="PKS_assoc"/>
</dbReference>
<dbReference type="PROSITE" id="PS52004">
    <property type="entry name" value="KS3_2"/>
    <property type="match status" value="1"/>
</dbReference>
<dbReference type="PROSITE" id="PS50075">
    <property type="entry name" value="CARRIER"/>
    <property type="match status" value="1"/>
</dbReference>
<dbReference type="InterPro" id="IPR018201">
    <property type="entry name" value="Ketoacyl_synth_AS"/>
</dbReference>
<evidence type="ECO:0000256" key="10">
    <source>
        <dbReference type="SAM" id="MobiDB-lite"/>
    </source>
</evidence>
<dbReference type="Pfam" id="PF00109">
    <property type="entry name" value="ketoacyl-synt"/>
    <property type="match status" value="1"/>
</dbReference>
<evidence type="ECO:0000313" key="14">
    <source>
        <dbReference type="EMBL" id="EGX61521.1"/>
    </source>
</evidence>
<feature type="region of interest" description="N-terminal hotdog fold" evidence="9">
    <location>
        <begin position="951"/>
        <end position="1080"/>
    </location>
</feature>
<dbReference type="InterPro" id="IPR049551">
    <property type="entry name" value="PKS_DH_C"/>
</dbReference>
<dbReference type="Gene3D" id="3.40.366.10">
    <property type="entry name" value="Malonyl-Coenzyme A Acyl Carrier Protein, domain 2"/>
    <property type="match status" value="1"/>
</dbReference>
<dbReference type="InterPro" id="IPR015083">
    <property type="entry name" value="NorB/c/GfsB-D-like_docking"/>
</dbReference>
<dbReference type="InterPro" id="IPR014043">
    <property type="entry name" value="Acyl_transferase_dom"/>
</dbReference>
<dbReference type="SMART" id="SM00822">
    <property type="entry name" value="PKS_KR"/>
    <property type="match status" value="1"/>
</dbReference>
<dbReference type="InterPro" id="IPR057326">
    <property type="entry name" value="KR_dom"/>
</dbReference>
<dbReference type="SMART" id="SM00827">
    <property type="entry name" value="PKS_AT"/>
    <property type="match status" value="1"/>
</dbReference>
<comment type="pathway">
    <text evidence="2">Antibiotic biosynthesis.</text>
</comment>
<feature type="compositionally biased region" description="Basic and acidic residues" evidence="10">
    <location>
        <begin position="2014"/>
        <end position="2029"/>
    </location>
</feature>
<evidence type="ECO:0000256" key="3">
    <source>
        <dbReference type="ARBA" id="ARBA00022450"/>
    </source>
</evidence>
<dbReference type="Gene3D" id="1.10.1200.10">
    <property type="entry name" value="ACP-like"/>
    <property type="match status" value="1"/>
</dbReference>
<keyword evidence="8" id="KW-0012">Acyltransferase</keyword>
<dbReference type="SUPFAM" id="SSF55048">
    <property type="entry name" value="Probable ACP-binding domain of malonyl-CoA ACP transacylase"/>
    <property type="match status" value="1"/>
</dbReference>
<feature type="compositionally biased region" description="Basic residues" evidence="10">
    <location>
        <begin position="2088"/>
        <end position="2097"/>
    </location>
</feature>
<dbReference type="PROSITE" id="PS00606">
    <property type="entry name" value="KS3_1"/>
    <property type="match status" value="1"/>
</dbReference>
<accession>G2G4P8</accession>
<dbReference type="Pfam" id="PF14765">
    <property type="entry name" value="PS-DH"/>
    <property type="match status" value="1"/>
</dbReference>
<proteinExistence type="predicted"/>
<name>G2G4P8_9ACTN</name>
<evidence type="ECO:0000259" key="12">
    <source>
        <dbReference type="PROSITE" id="PS52004"/>
    </source>
</evidence>
<dbReference type="OrthoDB" id="9778690at2"/>
<dbReference type="Pfam" id="PF21089">
    <property type="entry name" value="PKS_DH_N"/>
    <property type="match status" value="1"/>
</dbReference>
<dbReference type="GO" id="GO:0004315">
    <property type="term" value="F:3-oxoacyl-[acyl-carrier-protein] synthase activity"/>
    <property type="evidence" value="ECO:0007669"/>
    <property type="project" value="InterPro"/>
</dbReference>
<dbReference type="EMBL" id="AGBF01000003">
    <property type="protein sequence ID" value="EGX61521.1"/>
    <property type="molecule type" value="Genomic_DNA"/>
</dbReference>
<dbReference type="InterPro" id="IPR036291">
    <property type="entry name" value="NAD(P)-bd_dom_sf"/>
</dbReference>
<feature type="compositionally biased region" description="Low complexity" evidence="10">
    <location>
        <begin position="1923"/>
        <end position="1937"/>
    </location>
</feature>
<evidence type="ECO:0000313" key="15">
    <source>
        <dbReference type="Proteomes" id="UP000004217"/>
    </source>
</evidence>
<dbReference type="FunFam" id="3.40.366.10:FF:000002">
    <property type="entry name" value="Probable polyketide synthase 2"/>
    <property type="match status" value="1"/>
</dbReference>
<evidence type="ECO:0000256" key="4">
    <source>
        <dbReference type="ARBA" id="ARBA00022553"/>
    </source>
</evidence>
<dbReference type="InterPro" id="IPR042104">
    <property type="entry name" value="PKS_dehydratase_sf"/>
</dbReference>
<feature type="compositionally biased region" description="Gly residues" evidence="10">
    <location>
        <begin position="2114"/>
        <end position="2123"/>
    </location>
</feature>
<gene>
    <name evidence="14" type="ORF">SZN_02257</name>
</gene>
<protein>
    <submittedName>
        <fullName evidence="14">Type I polyketide synthase</fullName>
    </submittedName>
</protein>
<dbReference type="Gene3D" id="3.40.50.720">
    <property type="entry name" value="NAD(P)-binding Rossmann-like Domain"/>
    <property type="match status" value="1"/>
</dbReference>
<dbReference type="PROSITE" id="PS52019">
    <property type="entry name" value="PKS_MFAS_DH"/>
    <property type="match status" value="1"/>
</dbReference>
<feature type="region of interest" description="Disordered" evidence="10">
    <location>
        <begin position="1916"/>
        <end position="2123"/>
    </location>
</feature>
<evidence type="ECO:0000256" key="1">
    <source>
        <dbReference type="ARBA" id="ARBA00001957"/>
    </source>
</evidence>
<dbReference type="SUPFAM" id="SSF47336">
    <property type="entry name" value="ACP-like"/>
    <property type="match status" value="1"/>
</dbReference>
<comment type="caution">
    <text evidence="14">The sequence shown here is derived from an EMBL/GenBank/DDBJ whole genome shotgun (WGS) entry which is preliminary data.</text>
</comment>
<evidence type="ECO:0000256" key="2">
    <source>
        <dbReference type="ARBA" id="ARBA00004792"/>
    </source>
</evidence>
<dbReference type="Pfam" id="PF00550">
    <property type="entry name" value="PP-binding"/>
    <property type="match status" value="1"/>
</dbReference>
<evidence type="ECO:0000256" key="6">
    <source>
        <dbReference type="ARBA" id="ARBA00023194"/>
    </source>
</evidence>
<dbReference type="GO" id="GO:0033068">
    <property type="term" value="P:macrolide biosynthetic process"/>
    <property type="evidence" value="ECO:0007669"/>
    <property type="project" value="UniProtKB-ARBA"/>
</dbReference>
<dbReference type="InterPro" id="IPR014030">
    <property type="entry name" value="Ketoacyl_synth_N"/>
</dbReference>
<evidence type="ECO:0000256" key="9">
    <source>
        <dbReference type="PROSITE-ProRule" id="PRU01363"/>
    </source>
</evidence>
<dbReference type="GO" id="GO:0004312">
    <property type="term" value="F:fatty acid synthase activity"/>
    <property type="evidence" value="ECO:0007669"/>
    <property type="project" value="TreeGrafter"/>
</dbReference>
<reference evidence="14 15" key="1">
    <citation type="submission" date="2011-08" db="EMBL/GenBank/DDBJ databases">
        <authorList>
            <person name="Lin Y."/>
            <person name="Hao X."/>
            <person name="Johnstone L."/>
            <person name="Miller S.J."/>
            <person name="Wei G."/>
            <person name="Rensing C."/>
        </authorList>
    </citation>
    <scope>NUCLEOTIDE SEQUENCE [LARGE SCALE GENOMIC DNA]</scope>
    <source>
        <strain evidence="14 15">K42</strain>
    </source>
</reference>
<dbReference type="Gene3D" id="3.10.129.110">
    <property type="entry name" value="Polyketide synthase dehydratase"/>
    <property type="match status" value="1"/>
</dbReference>
<keyword evidence="4" id="KW-0597">Phosphoprotein</keyword>
<feature type="compositionally biased region" description="Gly residues" evidence="10">
    <location>
        <begin position="2075"/>
        <end position="2087"/>
    </location>
</feature>
<evidence type="ECO:0000256" key="8">
    <source>
        <dbReference type="ARBA" id="ARBA00023315"/>
    </source>
</evidence>
<organism evidence="14 15">
    <name type="scientific">Streptomyces zinciresistens K42</name>
    <dbReference type="NCBI Taxonomy" id="700597"/>
    <lineage>
        <taxon>Bacteria</taxon>
        <taxon>Bacillati</taxon>
        <taxon>Actinomycetota</taxon>
        <taxon>Actinomycetes</taxon>
        <taxon>Kitasatosporales</taxon>
        <taxon>Streptomycetaceae</taxon>
        <taxon>Streptomyces</taxon>
    </lineage>
</organism>
<dbReference type="InterPro" id="IPR016035">
    <property type="entry name" value="Acyl_Trfase/lysoPLipase"/>
</dbReference>
<dbReference type="InterPro" id="IPR020806">
    <property type="entry name" value="PKS_PP-bd"/>
</dbReference>
<dbReference type="InterPro" id="IPR020807">
    <property type="entry name" value="PKS_DH"/>
</dbReference>
<dbReference type="InterPro" id="IPR014031">
    <property type="entry name" value="Ketoacyl_synth_C"/>
</dbReference>
<feature type="region of interest" description="C-terminal hotdog fold" evidence="9">
    <location>
        <begin position="1092"/>
        <end position="1236"/>
    </location>
</feature>
<comment type="cofactor">
    <cofactor evidence="1">
        <name>pantetheine 4'-phosphate</name>
        <dbReference type="ChEBI" id="CHEBI:47942"/>
    </cofactor>
</comment>
<dbReference type="GO" id="GO:0031177">
    <property type="term" value="F:phosphopantetheine binding"/>
    <property type="evidence" value="ECO:0007669"/>
    <property type="project" value="InterPro"/>
</dbReference>
<dbReference type="Pfam" id="PF00698">
    <property type="entry name" value="Acyl_transf_1"/>
    <property type="match status" value="1"/>
</dbReference>
<dbReference type="SMART" id="SM00825">
    <property type="entry name" value="PKS_KS"/>
    <property type="match status" value="1"/>
</dbReference>
<dbReference type="GO" id="GO:0006633">
    <property type="term" value="P:fatty acid biosynthetic process"/>
    <property type="evidence" value="ECO:0007669"/>
    <property type="project" value="InterPro"/>
</dbReference>
<dbReference type="InterPro" id="IPR020841">
    <property type="entry name" value="PKS_Beta-ketoAc_synthase_dom"/>
</dbReference>
<dbReference type="PATRIC" id="fig|700597.3.peg.435"/>
<dbReference type="PANTHER" id="PTHR43775">
    <property type="entry name" value="FATTY ACID SYNTHASE"/>
    <property type="match status" value="1"/>
</dbReference>
<feature type="compositionally biased region" description="Basic residues" evidence="10">
    <location>
        <begin position="1966"/>
        <end position="1981"/>
    </location>
</feature>
<evidence type="ECO:0000256" key="5">
    <source>
        <dbReference type="ARBA" id="ARBA00022679"/>
    </source>
</evidence>
<evidence type="ECO:0000259" key="11">
    <source>
        <dbReference type="PROSITE" id="PS50075"/>
    </source>
</evidence>
<keyword evidence="3" id="KW-0596">Phosphopantetheine</keyword>
<dbReference type="SUPFAM" id="SSF53901">
    <property type="entry name" value="Thiolase-like"/>
    <property type="match status" value="1"/>
</dbReference>
<dbReference type="Pfam" id="PF16197">
    <property type="entry name" value="KAsynt_C_assoc"/>
    <property type="match status" value="1"/>
</dbReference>
<dbReference type="InterPro" id="IPR016036">
    <property type="entry name" value="Malonyl_transacylase_ACP-bd"/>
</dbReference>
<dbReference type="Pfam" id="PF02801">
    <property type="entry name" value="Ketoacyl-synt_C"/>
    <property type="match status" value="1"/>
</dbReference>
<dbReference type="Gene3D" id="3.40.47.10">
    <property type="match status" value="1"/>
</dbReference>
<dbReference type="SUPFAM" id="SSF51735">
    <property type="entry name" value="NAD(P)-binding Rossmann-fold domains"/>
    <property type="match status" value="2"/>
</dbReference>
<dbReference type="InterPro" id="IPR049552">
    <property type="entry name" value="PKS_DH_N"/>
</dbReference>
<dbReference type="Proteomes" id="UP000004217">
    <property type="component" value="Unassembled WGS sequence"/>
</dbReference>
<keyword evidence="5" id="KW-0808">Transferase</keyword>
<dbReference type="InterPro" id="IPR049900">
    <property type="entry name" value="PKS_mFAS_DH"/>
</dbReference>
<feature type="domain" description="Carrier" evidence="11">
    <location>
        <begin position="1729"/>
        <end position="1804"/>
    </location>
</feature>
<feature type="compositionally biased region" description="Basic and acidic residues" evidence="10">
    <location>
        <begin position="1982"/>
        <end position="1995"/>
    </location>
</feature>
<evidence type="ECO:0000259" key="13">
    <source>
        <dbReference type="PROSITE" id="PS52019"/>
    </source>
</evidence>
<dbReference type="InterPro" id="IPR036299">
    <property type="entry name" value="Polyketide_synth_docking_sf"/>
</dbReference>
<dbReference type="Gene3D" id="3.30.70.3290">
    <property type="match status" value="1"/>
</dbReference>
<feature type="active site" description="Proton donor; for dehydratase activity" evidence="9">
    <location>
        <position position="1153"/>
    </location>
</feature>
<feature type="active site" description="Proton acceptor; for dehydratase activity" evidence="9">
    <location>
        <position position="983"/>
    </location>
</feature>
<dbReference type="SUPFAM" id="SSF52151">
    <property type="entry name" value="FabD/lysophospholipase-like"/>
    <property type="match status" value="1"/>
</dbReference>
<dbReference type="FunFam" id="3.40.47.10:FF:000019">
    <property type="entry name" value="Polyketide synthase type I"/>
    <property type="match status" value="1"/>
</dbReference>
<dbReference type="PANTHER" id="PTHR43775:SF51">
    <property type="entry name" value="INACTIVE PHENOLPHTHIOCEROL SYNTHESIS POLYKETIDE SYNTHASE TYPE I PKS1-RELATED"/>
    <property type="match status" value="1"/>
</dbReference>
<dbReference type="SMART" id="SM01294">
    <property type="entry name" value="PKS_PP_betabranch"/>
    <property type="match status" value="1"/>
</dbReference>
<dbReference type="InterPro" id="IPR001227">
    <property type="entry name" value="Ac_transferase_dom_sf"/>
</dbReference>